<feature type="transmembrane region" description="Helical" evidence="10">
    <location>
        <begin position="110"/>
        <end position="131"/>
    </location>
</feature>
<evidence type="ECO:0000256" key="7">
    <source>
        <dbReference type="ARBA" id="ARBA00023136"/>
    </source>
</evidence>
<organism evidence="11 12">
    <name type="scientific">Scleroderma citrinum Foug A</name>
    <dbReference type="NCBI Taxonomy" id="1036808"/>
    <lineage>
        <taxon>Eukaryota</taxon>
        <taxon>Fungi</taxon>
        <taxon>Dikarya</taxon>
        <taxon>Basidiomycota</taxon>
        <taxon>Agaricomycotina</taxon>
        <taxon>Agaricomycetes</taxon>
        <taxon>Agaricomycetidae</taxon>
        <taxon>Boletales</taxon>
        <taxon>Sclerodermatineae</taxon>
        <taxon>Sclerodermataceae</taxon>
        <taxon>Scleroderma</taxon>
    </lineage>
</organism>
<accession>A0A0C2ZRV9</accession>
<feature type="transmembrane region" description="Helical" evidence="10">
    <location>
        <begin position="67"/>
        <end position="90"/>
    </location>
</feature>
<evidence type="ECO:0000256" key="5">
    <source>
        <dbReference type="ARBA" id="ARBA00022989"/>
    </source>
</evidence>
<keyword evidence="7 10" id="KW-0472">Membrane</keyword>
<evidence type="ECO:0000256" key="8">
    <source>
        <dbReference type="ARBA" id="ARBA00023170"/>
    </source>
</evidence>
<feature type="transmembrane region" description="Helical" evidence="10">
    <location>
        <begin position="6"/>
        <end position="23"/>
    </location>
</feature>
<feature type="transmembrane region" description="Helical" evidence="10">
    <location>
        <begin position="203"/>
        <end position="226"/>
    </location>
</feature>
<dbReference type="InterPro" id="IPR001499">
    <property type="entry name" value="GPCR_STE3"/>
</dbReference>
<keyword evidence="4 10" id="KW-0812">Transmembrane</keyword>
<evidence type="ECO:0000313" key="11">
    <source>
        <dbReference type="EMBL" id="KIM55317.1"/>
    </source>
</evidence>
<feature type="transmembrane region" description="Helical" evidence="10">
    <location>
        <begin position="151"/>
        <end position="177"/>
    </location>
</feature>
<feature type="transmembrane region" description="Helical" evidence="10">
    <location>
        <begin position="35"/>
        <end position="55"/>
    </location>
</feature>
<keyword evidence="9" id="KW-0807">Transducer</keyword>
<keyword evidence="5 10" id="KW-1133">Transmembrane helix</keyword>
<keyword evidence="12" id="KW-1185">Reference proteome</keyword>
<dbReference type="GO" id="GO:0004933">
    <property type="term" value="F:mating-type a-factor pheromone receptor activity"/>
    <property type="evidence" value="ECO:0007669"/>
    <property type="project" value="InterPro"/>
</dbReference>
<dbReference type="EMBL" id="KN822137">
    <property type="protein sequence ID" value="KIM55317.1"/>
    <property type="molecule type" value="Genomic_DNA"/>
</dbReference>
<keyword evidence="8" id="KW-0675">Receptor</keyword>
<dbReference type="OrthoDB" id="2874149at2759"/>
<evidence type="ECO:0000256" key="9">
    <source>
        <dbReference type="ARBA" id="ARBA00023224"/>
    </source>
</evidence>
<dbReference type="PRINTS" id="PR00900">
    <property type="entry name" value="PHEROMONEAR"/>
</dbReference>
<evidence type="ECO:0000256" key="4">
    <source>
        <dbReference type="ARBA" id="ARBA00022692"/>
    </source>
</evidence>
<sequence>MQNPSLPVAAFFAAFLVIIPIPWHWRARNVGTLAIMVWLFIMNVVYGVNTIVWAGNVDDPAPIWCDIATKLIVGANVALPIATMCICKHLELVSSNRQVRMDNKDRQRRIIFDGVMCFCLPLIFMALHYVVQGHRYDIIEDFGCQPAIYVSVAALFLVYIPPLIFSLATLVYAGLALRHFMRRRMSFVMHLQNSNSALTTYRYLRLMAMAVTEMFWGTSLTAFNIYSNFSYGFRPWISWQNVHSDFSRVDLYPTIYLSPSFLRSVYLFWWAMPVSAFIFFLFFGFGEEARREYSKAFSLFRVYVLRLPVQPTSICSTNTPSTRGVRPLKITSLRSSRSSDEKTISASPSVISLAKIAEKVEAQALTPQSTQMPPPPVYSTDVEAGHRRISHAGSSENCENFLEMGDVGRAYTCSIVVEADSVIIPTDRRPFSSPSICPLENISHDRDHDCDDIRVMINTVQSADELV</sequence>
<name>A0A0C2ZRV9_9AGAM</name>
<evidence type="ECO:0000256" key="6">
    <source>
        <dbReference type="ARBA" id="ARBA00023040"/>
    </source>
</evidence>
<dbReference type="PRINTS" id="PR00899">
    <property type="entry name" value="GPCRSTE3"/>
</dbReference>
<reference evidence="12" key="2">
    <citation type="submission" date="2015-01" db="EMBL/GenBank/DDBJ databases">
        <title>Evolutionary Origins and Diversification of the Mycorrhizal Mutualists.</title>
        <authorList>
            <consortium name="DOE Joint Genome Institute"/>
            <consortium name="Mycorrhizal Genomics Consortium"/>
            <person name="Kohler A."/>
            <person name="Kuo A."/>
            <person name="Nagy L.G."/>
            <person name="Floudas D."/>
            <person name="Copeland A."/>
            <person name="Barry K.W."/>
            <person name="Cichocki N."/>
            <person name="Veneault-Fourrey C."/>
            <person name="LaButti K."/>
            <person name="Lindquist E.A."/>
            <person name="Lipzen A."/>
            <person name="Lundell T."/>
            <person name="Morin E."/>
            <person name="Murat C."/>
            <person name="Riley R."/>
            <person name="Ohm R."/>
            <person name="Sun H."/>
            <person name="Tunlid A."/>
            <person name="Henrissat B."/>
            <person name="Grigoriev I.V."/>
            <person name="Hibbett D.S."/>
            <person name="Martin F."/>
        </authorList>
    </citation>
    <scope>NUCLEOTIDE SEQUENCE [LARGE SCALE GENOMIC DNA]</scope>
    <source>
        <strain evidence="12">Foug A</strain>
    </source>
</reference>
<comment type="subcellular location">
    <subcellularLocation>
        <location evidence="1">Membrane</location>
        <topology evidence="1">Multi-pass membrane protein</topology>
    </subcellularLocation>
</comment>
<dbReference type="CDD" id="cd14966">
    <property type="entry name" value="7tmD_STE3"/>
    <property type="match status" value="1"/>
</dbReference>
<dbReference type="FunCoup" id="A0A0C2ZRV9">
    <property type="interactions" value="98"/>
</dbReference>
<dbReference type="InterPro" id="IPR001546">
    <property type="entry name" value="GPCR_Pheromne_A_rcpt"/>
</dbReference>
<dbReference type="PANTHER" id="PTHR28097:SF1">
    <property type="entry name" value="PHEROMONE A FACTOR RECEPTOR"/>
    <property type="match status" value="1"/>
</dbReference>
<evidence type="ECO:0000256" key="2">
    <source>
        <dbReference type="ARBA" id="ARBA00011085"/>
    </source>
</evidence>
<evidence type="ECO:0000313" key="12">
    <source>
        <dbReference type="Proteomes" id="UP000053989"/>
    </source>
</evidence>
<comment type="similarity">
    <text evidence="2">Belongs to the G-protein coupled receptor 4 family.</text>
</comment>
<dbReference type="HOGENOM" id="CLU_027592_0_2_1"/>
<evidence type="ECO:0000256" key="10">
    <source>
        <dbReference type="SAM" id="Phobius"/>
    </source>
</evidence>
<proteinExistence type="inferred from homology"/>
<dbReference type="AlphaFoldDB" id="A0A0C2ZRV9"/>
<feature type="transmembrane region" description="Helical" evidence="10">
    <location>
        <begin position="266"/>
        <end position="285"/>
    </location>
</feature>
<protein>
    <submittedName>
        <fullName evidence="11">Uncharacterized protein</fullName>
    </submittedName>
</protein>
<dbReference type="Pfam" id="PF02076">
    <property type="entry name" value="STE3"/>
    <property type="match status" value="1"/>
</dbReference>
<dbReference type="InParanoid" id="A0A0C2ZRV9"/>
<dbReference type="GO" id="GO:0005886">
    <property type="term" value="C:plasma membrane"/>
    <property type="evidence" value="ECO:0007669"/>
    <property type="project" value="TreeGrafter"/>
</dbReference>
<reference evidence="11 12" key="1">
    <citation type="submission" date="2014-04" db="EMBL/GenBank/DDBJ databases">
        <authorList>
            <consortium name="DOE Joint Genome Institute"/>
            <person name="Kuo A."/>
            <person name="Kohler A."/>
            <person name="Nagy L.G."/>
            <person name="Floudas D."/>
            <person name="Copeland A."/>
            <person name="Barry K.W."/>
            <person name="Cichocki N."/>
            <person name="Veneault-Fourrey C."/>
            <person name="LaButti K."/>
            <person name="Lindquist E.A."/>
            <person name="Lipzen A."/>
            <person name="Lundell T."/>
            <person name="Morin E."/>
            <person name="Murat C."/>
            <person name="Sun H."/>
            <person name="Tunlid A."/>
            <person name="Henrissat B."/>
            <person name="Grigoriev I.V."/>
            <person name="Hibbett D.S."/>
            <person name="Martin F."/>
            <person name="Nordberg H.P."/>
            <person name="Cantor M.N."/>
            <person name="Hua S.X."/>
        </authorList>
    </citation>
    <scope>NUCLEOTIDE SEQUENCE [LARGE SCALE GENOMIC DNA]</scope>
    <source>
        <strain evidence="11 12">Foug A</strain>
    </source>
</reference>
<dbReference type="PANTHER" id="PTHR28097">
    <property type="entry name" value="PHEROMONE A FACTOR RECEPTOR"/>
    <property type="match status" value="1"/>
</dbReference>
<keyword evidence="3" id="KW-0589">Pheromone response</keyword>
<dbReference type="GO" id="GO:0000750">
    <property type="term" value="P:pheromone-dependent signal transduction involved in conjugation with cellular fusion"/>
    <property type="evidence" value="ECO:0007669"/>
    <property type="project" value="TreeGrafter"/>
</dbReference>
<dbReference type="Proteomes" id="UP000053989">
    <property type="component" value="Unassembled WGS sequence"/>
</dbReference>
<evidence type="ECO:0000256" key="1">
    <source>
        <dbReference type="ARBA" id="ARBA00004141"/>
    </source>
</evidence>
<keyword evidence="6" id="KW-0297">G-protein coupled receptor</keyword>
<evidence type="ECO:0000256" key="3">
    <source>
        <dbReference type="ARBA" id="ARBA00022507"/>
    </source>
</evidence>
<gene>
    <name evidence="11" type="ORF">SCLCIDRAFT_1221263</name>
</gene>